<evidence type="ECO:0000256" key="5">
    <source>
        <dbReference type="ARBA" id="ARBA00022519"/>
    </source>
</evidence>
<proteinExistence type="predicted"/>
<keyword evidence="9 21" id="KW-0418">Kinase</keyword>
<evidence type="ECO:0000259" key="19">
    <source>
        <dbReference type="PROSITE" id="PS50110"/>
    </source>
</evidence>
<dbReference type="EC" id="2.7.13.3" evidence="3"/>
<dbReference type="InterPro" id="IPR036890">
    <property type="entry name" value="HATPase_C_sf"/>
</dbReference>
<dbReference type="Gene3D" id="1.10.287.130">
    <property type="match status" value="1"/>
</dbReference>
<dbReference type="SUPFAM" id="SSF52172">
    <property type="entry name" value="CheY-like"/>
    <property type="match status" value="1"/>
</dbReference>
<dbReference type="InterPro" id="IPR036097">
    <property type="entry name" value="HisK_dim/P_sf"/>
</dbReference>
<dbReference type="InterPro" id="IPR008207">
    <property type="entry name" value="Sig_transdc_His_kin_Hpt_dom"/>
</dbReference>
<dbReference type="AlphaFoldDB" id="A0A250G4V3"/>
<evidence type="ECO:0000256" key="13">
    <source>
        <dbReference type="ARBA" id="ARBA00023136"/>
    </source>
</evidence>
<keyword evidence="12" id="KW-0902">Two-component regulatory system</keyword>
<dbReference type="Pfam" id="PF02518">
    <property type="entry name" value="HATPase_c"/>
    <property type="match status" value="1"/>
</dbReference>
<keyword evidence="5" id="KW-0997">Cell inner membrane</keyword>
<dbReference type="GO" id="GO:0005886">
    <property type="term" value="C:plasma membrane"/>
    <property type="evidence" value="ECO:0007669"/>
    <property type="project" value="UniProtKB-SubCell"/>
</dbReference>
<dbReference type="CDD" id="cd00082">
    <property type="entry name" value="HisKA"/>
    <property type="match status" value="1"/>
</dbReference>
<keyword evidence="10" id="KW-0547">Nucleotide-binding</keyword>
<evidence type="ECO:0000259" key="20">
    <source>
        <dbReference type="PROSITE" id="PS50894"/>
    </source>
</evidence>
<evidence type="ECO:0000256" key="12">
    <source>
        <dbReference type="ARBA" id="ARBA00023012"/>
    </source>
</evidence>
<dbReference type="Gene3D" id="1.20.120.160">
    <property type="entry name" value="HPT domain"/>
    <property type="match status" value="1"/>
</dbReference>
<comment type="catalytic activity">
    <reaction evidence="1">
        <text>ATP + protein L-histidine = ADP + protein N-phospho-L-histidine.</text>
        <dbReference type="EC" id="2.7.13.3"/>
    </reaction>
</comment>
<dbReference type="SUPFAM" id="SSF47226">
    <property type="entry name" value="Histidine-containing phosphotransfer domain, HPT domain"/>
    <property type="match status" value="1"/>
</dbReference>
<dbReference type="PROSITE" id="PS50894">
    <property type="entry name" value="HPT"/>
    <property type="match status" value="1"/>
</dbReference>
<dbReference type="InterPro" id="IPR001789">
    <property type="entry name" value="Sig_transdc_resp-reg_receiver"/>
</dbReference>
<dbReference type="InterPro" id="IPR003661">
    <property type="entry name" value="HisK_dim/P_dom"/>
</dbReference>
<keyword evidence="8 17" id="KW-0812">Transmembrane</keyword>
<dbReference type="FunFam" id="3.30.565.10:FF:000010">
    <property type="entry name" value="Sensor histidine kinase RcsC"/>
    <property type="match status" value="1"/>
</dbReference>
<keyword evidence="13 17" id="KW-0472">Membrane</keyword>
<keyword evidence="7" id="KW-0808">Transferase</keyword>
<dbReference type="PROSITE" id="PS50109">
    <property type="entry name" value="HIS_KIN"/>
    <property type="match status" value="1"/>
</dbReference>
<dbReference type="SMART" id="SM00387">
    <property type="entry name" value="HATPase_c"/>
    <property type="match status" value="1"/>
</dbReference>
<dbReference type="InterPro" id="IPR003594">
    <property type="entry name" value="HATPase_dom"/>
</dbReference>
<dbReference type="InterPro" id="IPR005467">
    <property type="entry name" value="His_kinase_dom"/>
</dbReference>
<dbReference type="PROSITE" id="PS50110">
    <property type="entry name" value="RESPONSE_REGULATORY"/>
    <property type="match status" value="1"/>
</dbReference>
<evidence type="ECO:0000256" key="9">
    <source>
        <dbReference type="ARBA" id="ARBA00022777"/>
    </source>
</evidence>
<evidence type="ECO:0000256" key="3">
    <source>
        <dbReference type="ARBA" id="ARBA00012438"/>
    </source>
</evidence>
<keyword evidence="10" id="KW-0067">ATP-binding</keyword>
<keyword evidence="6 15" id="KW-0597">Phosphoprotein</keyword>
<evidence type="ECO:0000256" key="4">
    <source>
        <dbReference type="ARBA" id="ARBA00022475"/>
    </source>
</evidence>
<dbReference type="EMBL" id="CP022388">
    <property type="protein sequence ID" value="ATA91266.1"/>
    <property type="molecule type" value="Genomic_DNA"/>
</dbReference>
<gene>
    <name evidence="21" type="ORF">CGC56_03245</name>
</gene>
<dbReference type="Proteomes" id="UP000243136">
    <property type="component" value="Chromosome"/>
</dbReference>
<sequence length="817" mass="94223">MHKMKTSNKKITIKVIVSYLFLGILSAIVALFIHQEIEKLAIQEEIYKDGQNNIFKISKILTSMYETESAGRIAVQSDNEDSFLLFTDKNNQLQQEIESFKADISSKEHHNLLDSVQNLLELKKQNIHELRILKNSDSSFVLIRSAILKLSSLEPSMGNFLLPTKTKSTNKKTVPTKKDRDTDIRSIIKKYKDVKLPPVRYQSQIDEAILQTRKLLSKMEEDVINHKTEHYEKTRLLWQNDLRISEKLKDLLHSFEKEIIHNTELLNIDRQKAFQRSRWILSIAFVIALLVMIVFSLVILNDFWKIQKYRVELERANLRSNNLLKSREQLISMVSHDLRTPLSTIVGYSELLRKNTSSEKDKNYIKHIQSASQFVTKLVDELLDYAKIEAGKITIEKVPVDLVEIVKEVAQNVRSTYPNKAIELILDFSESVKNTRFSSDAYRIKQVLYNIISNAYKFTEKGNIRVLVQAQVLEHSLHEISIAVTDTGIGIKKENQNAVFEEFNQENTSKNNGGYGLGLHICQKLAHLLKGKISLQSSEGVGSTFTFTFKAQKVTEKQKDKIWTSLKKAEEITIIIIDDDFSVLELIKEMLKQKNINVITFDNGKDALFAMKKLDFDMVITDIQLPEMNGFHFITIYNEMFGTPKIPILAITGRKDVPESYYTQNGFASVLLKPFHLDKFYEKLHHFFPKAFEHNMEKTKKNSTAFYKPQSLENFLGNDNESIKNILQLFLSDSQKNIEQLKSATETKDIRTIKALSHKMLSMFGQIQAEREVGILRQLEKSALTDFENINLKVNELEQLFAEECLPSITDYIENLS</sequence>
<feature type="coiled-coil region" evidence="16">
    <location>
        <begin position="90"/>
        <end position="133"/>
    </location>
</feature>
<evidence type="ECO:0000256" key="15">
    <source>
        <dbReference type="PROSITE-ProRule" id="PRU00169"/>
    </source>
</evidence>
<dbReference type="FunFam" id="1.10.287.130:FF:000001">
    <property type="entry name" value="Two-component sensor histidine kinase"/>
    <property type="match status" value="1"/>
</dbReference>
<evidence type="ECO:0000313" key="22">
    <source>
        <dbReference type="Proteomes" id="UP000243136"/>
    </source>
</evidence>
<feature type="transmembrane region" description="Helical" evidence="17">
    <location>
        <begin position="12"/>
        <end position="33"/>
    </location>
</feature>
<evidence type="ECO:0000313" key="21">
    <source>
        <dbReference type="EMBL" id="ATA91266.1"/>
    </source>
</evidence>
<keyword evidence="16" id="KW-0175">Coiled coil</keyword>
<keyword evidence="11 17" id="KW-1133">Transmembrane helix</keyword>
<dbReference type="CDD" id="cd17546">
    <property type="entry name" value="REC_hyHK_CKI1_RcsC-like"/>
    <property type="match status" value="1"/>
</dbReference>
<dbReference type="InterPro" id="IPR011006">
    <property type="entry name" value="CheY-like_superfamily"/>
</dbReference>
<feature type="transmembrane region" description="Helical" evidence="17">
    <location>
        <begin position="279"/>
        <end position="300"/>
    </location>
</feature>
<dbReference type="Pfam" id="PF00512">
    <property type="entry name" value="HisKA"/>
    <property type="match status" value="1"/>
</dbReference>
<dbReference type="PANTHER" id="PTHR43047:SF64">
    <property type="entry name" value="HISTIDINE KINASE CONTAINING CHEY-HOMOLOGOUS RECEIVER DOMAIN AND PAS DOMAIN-RELATED"/>
    <property type="match status" value="1"/>
</dbReference>
<dbReference type="CDD" id="cd16922">
    <property type="entry name" value="HATPase_EvgS-ArcB-TorS-like"/>
    <property type="match status" value="1"/>
</dbReference>
<dbReference type="PANTHER" id="PTHR43047">
    <property type="entry name" value="TWO-COMPONENT HISTIDINE PROTEIN KINASE"/>
    <property type="match status" value="1"/>
</dbReference>
<comment type="subcellular location">
    <subcellularLocation>
        <location evidence="2">Cell inner membrane</location>
        <topology evidence="2">Multi-pass membrane protein</topology>
    </subcellularLocation>
</comment>
<evidence type="ECO:0000256" key="8">
    <source>
        <dbReference type="ARBA" id="ARBA00022692"/>
    </source>
</evidence>
<feature type="modified residue" description="4-aspartylphosphate" evidence="15">
    <location>
        <position position="622"/>
    </location>
</feature>
<evidence type="ECO:0000256" key="17">
    <source>
        <dbReference type="SAM" id="Phobius"/>
    </source>
</evidence>
<evidence type="ECO:0000256" key="14">
    <source>
        <dbReference type="PROSITE-ProRule" id="PRU00110"/>
    </source>
</evidence>
<accession>A0A250G4V3</accession>
<evidence type="ECO:0000256" key="16">
    <source>
        <dbReference type="SAM" id="Coils"/>
    </source>
</evidence>
<keyword evidence="4" id="KW-1003">Cell membrane</keyword>
<dbReference type="GO" id="GO:0000155">
    <property type="term" value="F:phosphorelay sensor kinase activity"/>
    <property type="evidence" value="ECO:0007669"/>
    <property type="project" value="InterPro"/>
</dbReference>
<dbReference type="Pfam" id="PF00072">
    <property type="entry name" value="Response_reg"/>
    <property type="match status" value="1"/>
</dbReference>
<feature type="modified residue" description="Phosphohistidine" evidence="14">
    <location>
        <position position="758"/>
    </location>
</feature>
<dbReference type="PRINTS" id="PR00344">
    <property type="entry name" value="BCTRLSENSOR"/>
</dbReference>
<dbReference type="SUPFAM" id="SSF55874">
    <property type="entry name" value="ATPase domain of HSP90 chaperone/DNA topoisomerase II/histidine kinase"/>
    <property type="match status" value="1"/>
</dbReference>
<evidence type="ECO:0000259" key="18">
    <source>
        <dbReference type="PROSITE" id="PS50109"/>
    </source>
</evidence>
<dbReference type="SUPFAM" id="SSF47384">
    <property type="entry name" value="Homodimeric domain of signal transducing histidine kinase"/>
    <property type="match status" value="1"/>
</dbReference>
<dbReference type="SMART" id="SM00388">
    <property type="entry name" value="HisKA"/>
    <property type="match status" value="1"/>
</dbReference>
<organism evidence="21 22">
    <name type="scientific">Capnocytophaga canimorsus</name>
    <dbReference type="NCBI Taxonomy" id="28188"/>
    <lineage>
        <taxon>Bacteria</taxon>
        <taxon>Pseudomonadati</taxon>
        <taxon>Bacteroidota</taxon>
        <taxon>Flavobacteriia</taxon>
        <taxon>Flavobacteriales</taxon>
        <taxon>Flavobacteriaceae</taxon>
        <taxon>Capnocytophaga</taxon>
    </lineage>
</organism>
<feature type="domain" description="Response regulatory" evidence="19">
    <location>
        <begin position="573"/>
        <end position="688"/>
    </location>
</feature>
<dbReference type="Gene3D" id="3.40.50.2300">
    <property type="match status" value="1"/>
</dbReference>
<dbReference type="SMART" id="SM00448">
    <property type="entry name" value="REC"/>
    <property type="match status" value="1"/>
</dbReference>
<dbReference type="InterPro" id="IPR004358">
    <property type="entry name" value="Sig_transdc_His_kin-like_C"/>
</dbReference>
<reference evidence="22" key="1">
    <citation type="submission" date="2017-06" db="EMBL/GenBank/DDBJ databases">
        <title>Capnocytophaga spp. assemblies.</title>
        <authorList>
            <person name="Gulvik C.A."/>
        </authorList>
    </citation>
    <scope>NUCLEOTIDE SEQUENCE [LARGE SCALE GENOMIC DNA]</scope>
    <source>
        <strain evidence="22">H5594</strain>
    </source>
</reference>
<evidence type="ECO:0000256" key="1">
    <source>
        <dbReference type="ARBA" id="ARBA00000085"/>
    </source>
</evidence>
<dbReference type="Gene3D" id="3.30.565.10">
    <property type="entry name" value="Histidine kinase-like ATPase, C-terminal domain"/>
    <property type="match status" value="1"/>
</dbReference>
<name>A0A250G4V3_9FLAO</name>
<dbReference type="InterPro" id="IPR036641">
    <property type="entry name" value="HPT_dom_sf"/>
</dbReference>
<feature type="domain" description="Histidine kinase" evidence="18">
    <location>
        <begin position="333"/>
        <end position="553"/>
    </location>
</feature>
<protein>
    <recommendedName>
        <fullName evidence="3">histidine kinase</fullName>
        <ecNumber evidence="3">2.7.13.3</ecNumber>
    </recommendedName>
</protein>
<evidence type="ECO:0000256" key="11">
    <source>
        <dbReference type="ARBA" id="ARBA00022989"/>
    </source>
</evidence>
<evidence type="ECO:0000256" key="2">
    <source>
        <dbReference type="ARBA" id="ARBA00004429"/>
    </source>
</evidence>
<evidence type="ECO:0000256" key="7">
    <source>
        <dbReference type="ARBA" id="ARBA00022679"/>
    </source>
</evidence>
<feature type="domain" description="HPt" evidence="20">
    <location>
        <begin position="719"/>
        <end position="817"/>
    </location>
</feature>
<evidence type="ECO:0000256" key="10">
    <source>
        <dbReference type="ARBA" id="ARBA00022840"/>
    </source>
</evidence>
<evidence type="ECO:0000256" key="6">
    <source>
        <dbReference type="ARBA" id="ARBA00022553"/>
    </source>
</evidence>